<evidence type="ECO:0000256" key="6">
    <source>
        <dbReference type="SAM" id="MobiDB-lite"/>
    </source>
</evidence>
<accession>A0A507C0N6</accession>
<feature type="region of interest" description="Disordered" evidence="6">
    <location>
        <begin position="236"/>
        <end position="290"/>
    </location>
</feature>
<evidence type="ECO:0000256" key="3">
    <source>
        <dbReference type="ARBA" id="ARBA00023242"/>
    </source>
</evidence>
<evidence type="ECO:0000256" key="5">
    <source>
        <dbReference type="RuleBase" id="RU000682"/>
    </source>
</evidence>
<protein>
    <recommendedName>
        <fullName evidence="7">Homeobox domain-containing protein</fullName>
    </recommendedName>
</protein>
<dbReference type="RefSeq" id="XP_031022641.1">
    <property type="nucleotide sequence ID" value="XM_031171370.1"/>
</dbReference>
<dbReference type="PROSITE" id="PS50071">
    <property type="entry name" value="HOMEOBOX_2"/>
    <property type="match status" value="1"/>
</dbReference>
<feature type="compositionally biased region" description="Acidic residues" evidence="6">
    <location>
        <begin position="272"/>
        <end position="290"/>
    </location>
</feature>
<dbReference type="STRING" id="1806994.A0A507C0N6"/>
<dbReference type="GO" id="GO:0000981">
    <property type="term" value="F:DNA-binding transcription factor activity, RNA polymerase II-specific"/>
    <property type="evidence" value="ECO:0007669"/>
    <property type="project" value="TreeGrafter"/>
</dbReference>
<feature type="DNA-binding region" description="Homeobox" evidence="4">
    <location>
        <begin position="186"/>
        <end position="245"/>
    </location>
</feature>
<dbReference type="Pfam" id="PF00046">
    <property type="entry name" value="Homeodomain"/>
    <property type="match status" value="1"/>
</dbReference>
<evidence type="ECO:0000313" key="9">
    <source>
        <dbReference type="Proteomes" id="UP000319731"/>
    </source>
</evidence>
<dbReference type="SUPFAM" id="SSF46689">
    <property type="entry name" value="Homeodomain-like"/>
    <property type="match status" value="1"/>
</dbReference>
<evidence type="ECO:0000256" key="2">
    <source>
        <dbReference type="ARBA" id="ARBA00023155"/>
    </source>
</evidence>
<dbReference type="PANTHER" id="PTHR24327:SF81">
    <property type="entry name" value="HOMEOTIC PROTEIN DISTAL-LESS-RELATED"/>
    <property type="match status" value="1"/>
</dbReference>
<dbReference type="SMART" id="SM00389">
    <property type="entry name" value="HOX"/>
    <property type="match status" value="1"/>
</dbReference>
<dbReference type="CDD" id="cd00086">
    <property type="entry name" value="homeodomain"/>
    <property type="match status" value="1"/>
</dbReference>
<organism evidence="8 9">
    <name type="scientific">Synchytrium microbalum</name>
    <dbReference type="NCBI Taxonomy" id="1806994"/>
    <lineage>
        <taxon>Eukaryota</taxon>
        <taxon>Fungi</taxon>
        <taxon>Fungi incertae sedis</taxon>
        <taxon>Chytridiomycota</taxon>
        <taxon>Chytridiomycota incertae sedis</taxon>
        <taxon>Chytridiomycetes</taxon>
        <taxon>Synchytriales</taxon>
        <taxon>Synchytriaceae</taxon>
        <taxon>Synchytrium</taxon>
    </lineage>
</organism>
<sequence>MSASSSSSDNYGLLSLSPEPAANPLTQIMQNRASPAYSVASNQMSININYQPQPLVTIHKNWMPSIQNSLIPLVFEYDQEHQQILNKADNQIEKASNPSHSDDVNVYLVAARDVLTKQIEYYERSLNVLAPTSSNGVRPHVVQPQHQEHDDDDEDDSEAISVMKRGPKKAKPPQQSNARGISRTPRAHNSTRHDSEQVQILLDSYNHKQYLTPTERVRLSSETGLTQKQVVAWFTNKRSRDPSRSQGETVQDRYSGAVPSSKRASRRRVSLAEEDGLSEDEETAEEDSSN</sequence>
<gene>
    <name evidence="8" type="ORF">SmJEL517_g05444</name>
</gene>
<reference evidence="8 9" key="1">
    <citation type="journal article" date="2019" name="Sci. Rep.">
        <title>Comparative genomics of chytrid fungi reveal insights into the obligate biotrophic and pathogenic lifestyle of Synchytrium endobioticum.</title>
        <authorList>
            <person name="van de Vossenberg B.T.L.H."/>
            <person name="Warris S."/>
            <person name="Nguyen H.D.T."/>
            <person name="van Gent-Pelzer M.P.E."/>
            <person name="Joly D.L."/>
            <person name="van de Geest H.C."/>
            <person name="Bonants P.J.M."/>
            <person name="Smith D.S."/>
            <person name="Levesque C.A."/>
            <person name="van der Lee T.A.J."/>
        </authorList>
    </citation>
    <scope>NUCLEOTIDE SEQUENCE [LARGE SCALE GENOMIC DNA]</scope>
    <source>
        <strain evidence="8 9">JEL517</strain>
    </source>
</reference>
<proteinExistence type="predicted"/>
<dbReference type="GO" id="GO:0005634">
    <property type="term" value="C:nucleus"/>
    <property type="evidence" value="ECO:0007669"/>
    <property type="project" value="UniProtKB-SubCell"/>
</dbReference>
<keyword evidence="3 4" id="KW-0539">Nucleus</keyword>
<evidence type="ECO:0000313" key="8">
    <source>
        <dbReference type="EMBL" id="TPX31135.1"/>
    </source>
</evidence>
<dbReference type="Gene3D" id="1.10.10.60">
    <property type="entry name" value="Homeodomain-like"/>
    <property type="match status" value="1"/>
</dbReference>
<name>A0A507C0N6_9FUNG</name>
<dbReference type="OrthoDB" id="2109411at2759"/>
<feature type="domain" description="Homeobox" evidence="7">
    <location>
        <begin position="184"/>
        <end position="244"/>
    </location>
</feature>
<dbReference type="Proteomes" id="UP000319731">
    <property type="component" value="Unassembled WGS sequence"/>
</dbReference>
<dbReference type="InterPro" id="IPR009057">
    <property type="entry name" value="Homeodomain-like_sf"/>
</dbReference>
<dbReference type="EMBL" id="QEAO01000050">
    <property type="protein sequence ID" value="TPX31135.1"/>
    <property type="molecule type" value="Genomic_DNA"/>
</dbReference>
<dbReference type="InterPro" id="IPR050460">
    <property type="entry name" value="Distal-less_Homeobox_TF"/>
</dbReference>
<comment type="caution">
    <text evidence="8">The sequence shown here is derived from an EMBL/GenBank/DDBJ whole genome shotgun (WGS) entry which is preliminary data.</text>
</comment>
<keyword evidence="1 4" id="KW-0238">DNA-binding</keyword>
<dbReference type="InterPro" id="IPR001356">
    <property type="entry name" value="HD"/>
</dbReference>
<evidence type="ECO:0000259" key="7">
    <source>
        <dbReference type="PROSITE" id="PS50071"/>
    </source>
</evidence>
<dbReference type="GeneID" id="42006667"/>
<dbReference type="AlphaFoldDB" id="A0A507C0N6"/>
<comment type="subcellular location">
    <subcellularLocation>
        <location evidence="4 5">Nucleus</location>
    </subcellularLocation>
</comment>
<keyword evidence="2 4" id="KW-0371">Homeobox</keyword>
<feature type="region of interest" description="Disordered" evidence="6">
    <location>
        <begin position="132"/>
        <end position="195"/>
    </location>
</feature>
<evidence type="ECO:0000256" key="4">
    <source>
        <dbReference type="PROSITE-ProRule" id="PRU00108"/>
    </source>
</evidence>
<evidence type="ECO:0000256" key="1">
    <source>
        <dbReference type="ARBA" id="ARBA00023125"/>
    </source>
</evidence>
<keyword evidence="9" id="KW-1185">Reference proteome</keyword>
<dbReference type="GO" id="GO:0000978">
    <property type="term" value="F:RNA polymerase II cis-regulatory region sequence-specific DNA binding"/>
    <property type="evidence" value="ECO:0007669"/>
    <property type="project" value="TreeGrafter"/>
</dbReference>
<dbReference type="PANTHER" id="PTHR24327">
    <property type="entry name" value="HOMEOBOX PROTEIN"/>
    <property type="match status" value="1"/>
</dbReference>